<sequence>MLLQEMVMDSDSNQPQDVHERHSVPPTKFCRSDVVFPLVTPRKRAPSVASVADLGGESAQQDGQIIGMVAVRATNSPCLEDGDSCREDENQLSESQGSSLKPQLSLNDLPLEVQGKVLDFIFGDMHSVYAGSTSLRGKSVSSLMRHPRRKAVSDFALVSPTWRDLVQERIYRHIKIKGTRAGLEESKDFFCSHSHLTRLVRHIEFWVPVWGDKAPFHDLSVNPLLPRPAAERNDGYYQLAHQANERDLIPATDLLSFSFKLCAYSATLSEIFAHISCFFPHSRVFTLEGGHCKKSNMIRQFPKTLFPDPNRRLEKLPNIRTFAMRGAWNVMRNYQHWKTIEDALPNVEEWHCGYAKPRAEADATINDILTYLPSRLRHVNISLDGMYSKDPTTLGSSFVPGSGGLQTHLCDHLGRVLPQLESLSFTGKICECLWTSAFSALSSQVGKAEEPRLKHLEIVVKSCCRQRVTETDPYTGETVTHELGGIIADGAGITNLVFIKAFERLVLKTVEALPLFPNLEYVRIRFIDLDSPCTLLNPYWLLERGRVYGIWNEEIVERLGELMPDIGYVELGEGIECAGSYHKRSSSGSSSSNPPSTGIGGPSPADGGLGSATSSTGGIGVGSSCSLYPKWKPRSIKTSSYKIIAEARGS</sequence>
<reference evidence="2" key="1">
    <citation type="submission" date="2015-01" db="EMBL/GenBank/DDBJ databases">
        <title>The Genome Sequence of Cladophialophora bantiana CBS 173.52.</title>
        <authorList>
            <consortium name="The Broad Institute Genomics Platform"/>
            <person name="Cuomo C."/>
            <person name="de Hoog S."/>
            <person name="Gorbushina A."/>
            <person name="Stielow B."/>
            <person name="Teixiera M."/>
            <person name="Abouelleil A."/>
            <person name="Chapman S.B."/>
            <person name="Priest M."/>
            <person name="Young S.K."/>
            <person name="Wortman J."/>
            <person name="Nusbaum C."/>
            <person name="Birren B."/>
        </authorList>
    </citation>
    <scope>NUCLEOTIDE SEQUENCE [LARGE SCALE GENOMIC DNA]</scope>
    <source>
        <strain evidence="2">CBS 173.52</strain>
    </source>
</reference>
<dbReference type="AlphaFoldDB" id="A0A0D2GK92"/>
<accession>A0A0D2GK92</accession>
<name>A0A0D2GK92_CLAB1</name>
<dbReference type="VEuPathDB" id="FungiDB:Z519_00490"/>
<dbReference type="EMBL" id="KN846980">
    <property type="protein sequence ID" value="KIW98827.1"/>
    <property type="molecule type" value="Genomic_DNA"/>
</dbReference>
<dbReference type="GeneID" id="27693418"/>
<proteinExistence type="predicted"/>
<evidence type="ECO:0000313" key="2">
    <source>
        <dbReference type="EMBL" id="KIW98827.1"/>
    </source>
</evidence>
<dbReference type="Proteomes" id="UP000053789">
    <property type="component" value="Unassembled WGS sequence"/>
</dbReference>
<feature type="compositionally biased region" description="Low complexity" evidence="1">
    <location>
        <begin position="611"/>
        <end position="626"/>
    </location>
</feature>
<organism evidence="2 3">
    <name type="scientific">Cladophialophora bantiana (strain ATCC 10958 / CBS 173.52 / CDC B-1940 / NIH 8579)</name>
    <name type="common">Xylohypha bantiana</name>
    <dbReference type="NCBI Taxonomy" id="1442370"/>
    <lineage>
        <taxon>Eukaryota</taxon>
        <taxon>Fungi</taxon>
        <taxon>Dikarya</taxon>
        <taxon>Ascomycota</taxon>
        <taxon>Pezizomycotina</taxon>
        <taxon>Eurotiomycetes</taxon>
        <taxon>Chaetothyriomycetidae</taxon>
        <taxon>Chaetothyriales</taxon>
        <taxon>Herpotrichiellaceae</taxon>
        <taxon>Cladophialophora</taxon>
    </lineage>
</organism>
<evidence type="ECO:0000256" key="1">
    <source>
        <dbReference type="SAM" id="MobiDB-lite"/>
    </source>
</evidence>
<feature type="region of interest" description="Disordered" evidence="1">
    <location>
        <begin position="582"/>
        <end position="631"/>
    </location>
</feature>
<dbReference type="HOGENOM" id="CLU_022339_1_0_1"/>
<evidence type="ECO:0000313" key="3">
    <source>
        <dbReference type="Proteomes" id="UP000053789"/>
    </source>
</evidence>
<keyword evidence="3" id="KW-1185">Reference proteome</keyword>
<protein>
    <submittedName>
        <fullName evidence="2">Uncharacterized protein</fullName>
    </submittedName>
</protein>
<dbReference type="OrthoDB" id="5281682at2759"/>
<gene>
    <name evidence="2" type="ORF">Z519_00490</name>
</gene>
<feature type="region of interest" description="Disordered" evidence="1">
    <location>
        <begin position="80"/>
        <end position="103"/>
    </location>
</feature>
<feature type="compositionally biased region" description="Polar residues" evidence="1">
    <location>
        <begin position="92"/>
        <end position="103"/>
    </location>
</feature>
<feature type="compositionally biased region" description="Low complexity" evidence="1">
    <location>
        <begin position="586"/>
        <end position="597"/>
    </location>
</feature>
<feature type="region of interest" description="Disordered" evidence="1">
    <location>
        <begin position="1"/>
        <end position="24"/>
    </location>
</feature>
<dbReference type="RefSeq" id="XP_016625496.1">
    <property type="nucleotide sequence ID" value="XM_016758247.1"/>
</dbReference>